<organism evidence="2">
    <name type="scientific">Phaffia rhodozyma</name>
    <name type="common">Yeast</name>
    <name type="synonym">Xanthophyllomyces dendrorhous</name>
    <dbReference type="NCBI Taxonomy" id="264483"/>
    <lineage>
        <taxon>Eukaryota</taxon>
        <taxon>Fungi</taxon>
        <taxon>Dikarya</taxon>
        <taxon>Basidiomycota</taxon>
        <taxon>Agaricomycotina</taxon>
        <taxon>Tremellomycetes</taxon>
        <taxon>Cystofilobasidiales</taxon>
        <taxon>Mrakiaceae</taxon>
        <taxon>Phaffia</taxon>
    </lineage>
</organism>
<dbReference type="GO" id="GO:0005739">
    <property type="term" value="C:mitochondrion"/>
    <property type="evidence" value="ECO:0007669"/>
    <property type="project" value="UniProtKB-SubCell"/>
</dbReference>
<dbReference type="InterPro" id="IPR019004">
    <property type="entry name" value="YqeY/Aim41"/>
</dbReference>
<sequence>MLARKTILNQLAQRSAVRFYSSAPTSAIRDLLKDEFKKAMKAKNMNDINIVKSIMADITYHEKSFSPPKPADDESVYAVIQKAINRRKESAAQFQSGNRTDLADKETLEAEFIQKFLPAALSNDEIKVILERLLKELAVPQGDIKSVGKLLKAFWSEIARSKADGTLVAKIAKELLGTK</sequence>
<protein>
    <recommendedName>
        <fullName evidence="1">Altered inheritance of mitochondria protein 41</fullName>
    </recommendedName>
</protein>
<dbReference type="SUPFAM" id="SSF89095">
    <property type="entry name" value="GatB/YqeY motif"/>
    <property type="match status" value="1"/>
</dbReference>
<proteinExistence type="inferred from homology"/>
<evidence type="ECO:0000256" key="1">
    <source>
        <dbReference type="RuleBase" id="RU365099"/>
    </source>
</evidence>
<dbReference type="Pfam" id="PF09424">
    <property type="entry name" value="YqeY"/>
    <property type="match status" value="1"/>
</dbReference>
<dbReference type="PANTHER" id="PTHR28055:SF1">
    <property type="entry name" value="ALTERED INHERITANCE OF MITOCHONDRIA PROTEIN 41, MITOCHONDRIAL"/>
    <property type="match status" value="1"/>
</dbReference>
<name>A0A0F7SRJ7_PHARH</name>
<dbReference type="Gene3D" id="1.10.1510.10">
    <property type="entry name" value="Uncharacterised protein YqeY/AIM41 PF09424, N-terminal domain"/>
    <property type="match status" value="1"/>
</dbReference>
<dbReference type="GO" id="GO:0016884">
    <property type="term" value="F:carbon-nitrogen ligase activity, with glutamine as amido-N-donor"/>
    <property type="evidence" value="ECO:0007669"/>
    <property type="project" value="UniProtKB-UniRule"/>
</dbReference>
<gene>
    <name evidence="1" type="primary">AIM41</name>
</gene>
<reference evidence="2" key="1">
    <citation type="submission" date="2014-08" db="EMBL/GenBank/DDBJ databases">
        <authorList>
            <person name="Sharma Rahul"/>
            <person name="Thines Marco"/>
        </authorList>
    </citation>
    <scope>NUCLEOTIDE SEQUENCE</scope>
</reference>
<comment type="subcellular location">
    <subcellularLocation>
        <location evidence="1">Mitochondrion</location>
    </subcellularLocation>
</comment>
<keyword evidence="1" id="KW-0496">Mitochondrion</keyword>
<dbReference type="InterPro" id="IPR003789">
    <property type="entry name" value="Asn/Gln_tRNA_amidoTrase-B-like"/>
</dbReference>
<dbReference type="InterPro" id="IPR042184">
    <property type="entry name" value="YqeY/Aim41_N"/>
</dbReference>
<accession>A0A0F7SRJ7</accession>
<dbReference type="AlphaFoldDB" id="A0A0F7SRJ7"/>
<dbReference type="InterPro" id="IPR023168">
    <property type="entry name" value="GatB_Yqey_C_2"/>
</dbReference>
<dbReference type="Gene3D" id="1.10.10.410">
    <property type="match status" value="1"/>
</dbReference>
<dbReference type="PANTHER" id="PTHR28055">
    <property type="entry name" value="ALTERED INHERITANCE OF MITOCHONDRIA PROTEIN 41, MITOCHONDRIAL"/>
    <property type="match status" value="1"/>
</dbReference>
<comment type="similarity">
    <text evidence="1">Belongs to the AIM41 family.</text>
</comment>
<evidence type="ECO:0000313" key="2">
    <source>
        <dbReference type="EMBL" id="CED83329.1"/>
    </source>
</evidence>
<dbReference type="EMBL" id="LN483142">
    <property type="protein sequence ID" value="CED83329.1"/>
    <property type="molecule type" value="Genomic_DNA"/>
</dbReference>